<evidence type="ECO:0000256" key="2">
    <source>
        <dbReference type="SAM" id="Phobius"/>
    </source>
</evidence>
<feature type="compositionally biased region" description="Polar residues" evidence="1">
    <location>
        <begin position="7"/>
        <end position="17"/>
    </location>
</feature>
<dbReference type="AlphaFoldDB" id="A0AAV4A6L7"/>
<feature type="transmembrane region" description="Helical" evidence="2">
    <location>
        <begin position="745"/>
        <end position="772"/>
    </location>
</feature>
<evidence type="ECO:0000313" key="3">
    <source>
        <dbReference type="EMBL" id="GFO01874.1"/>
    </source>
</evidence>
<organism evidence="3 4">
    <name type="scientific">Plakobranchus ocellatus</name>
    <dbReference type="NCBI Taxonomy" id="259542"/>
    <lineage>
        <taxon>Eukaryota</taxon>
        <taxon>Metazoa</taxon>
        <taxon>Spiralia</taxon>
        <taxon>Lophotrochozoa</taxon>
        <taxon>Mollusca</taxon>
        <taxon>Gastropoda</taxon>
        <taxon>Heterobranchia</taxon>
        <taxon>Euthyneura</taxon>
        <taxon>Panpulmonata</taxon>
        <taxon>Sacoglossa</taxon>
        <taxon>Placobranchoidea</taxon>
        <taxon>Plakobranchidae</taxon>
        <taxon>Plakobranchus</taxon>
    </lineage>
</organism>
<evidence type="ECO:0000256" key="1">
    <source>
        <dbReference type="SAM" id="MobiDB-lite"/>
    </source>
</evidence>
<dbReference type="EMBL" id="BLXT01003539">
    <property type="protein sequence ID" value="GFO01874.1"/>
    <property type="molecule type" value="Genomic_DNA"/>
</dbReference>
<keyword evidence="2" id="KW-1133">Transmembrane helix</keyword>
<keyword evidence="3" id="KW-0687">Ribonucleoprotein</keyword>
<accession>A0AAV4A6L7</accession>
<gene>
    <name evidence="3" type="ORF">PoB_002837900</name>
</gene>
<keyword evidence="4" id="KW-1185">Reference proteome</keyword>
<keyword evidence="2" id="KW-0812">Transmembrane</keyword>
<feature type="region of interest" description="Disordered" evidence="1">
    <location>
        <begin position="1"/>
        <end position="20"/>
    </location>
</feature>
<reference evidence="3 4" key="1">
    <citation type="journal article" date="2021" name="Elife">
        <title>Chloroplast acquisition without the gene transfer in kleptoplastic sea slugs, Plakobranchus ocellatus.</title>
        <authorList>
            <person name="Maeda T."/>
            <person name="Takahashi S."/>
            <person name="Yoshida T."/>
            <person name="Shimamura S."/>
            <person name="Takaki Y."/>
            <person name="Nagai Y."/>
            <person name="Toyoda A."/>
            <person name="Suzuki Y."/>
            <person name="Arimoto A."/>
            <person name="Ishii H."/>
            <person name="Satoh N."/>
            <person name="Nishiyama T."/>
            <person name="Hasebe M."/>
            <person name="Maruyama T."/>
            <person name="Minagawa J."/>
            <person name="Obokata J."/>
            <person name="Shigenobu S."/>
        </authorList>
    </citation>
    <scope>NUCLEOTIDE SEQUENCE [LARGE SCALE GENOMIC DNA]</scope>
</reference>
<feature type="transmembrane region" description="Helical" evidence="2">
    <location>
        <begin position="371"/>
        <end position="392"/>
    </location>
</feature>
<keyword evidence="2" id="KW-0472">Membrane</keyword>
<dbReference type="PANTHER" id="PTHR35555">
    <property type="entry name" value="ENDONUCLEASE-REVERSE TRANSCRIPTASE"/>
    <property type="match status" value="1"/>
</dbReference>
<evidence type="ECO:0000313" key="4">
    <source>
        <dbReference type="Proteomes" id="UP000735302"/>
    </source>
</evidence>
<feature type="transmembrane region" description="Helical" evidence="2">
    <location>
        <begin position="224"/>
        <end position="248"/>
    </location>
</feature>
<sequence length="778" mass="88619">MEKPTHNDNQSLHNKYSPSKMEQPILEIDQCLQDGYPLSKMEQSIRGNNQCSQAGYSPQNKGVPFQRGFSPRAENNPITEYFIETSKTCSPARRFNQGDDQLQRDLYKARHYPLPSQPDFQRQSLGDGIWFIGDYKRMSASLLDTLPPPGVLPTTDRHQTSNMNVRRLTAEDRERLFSSDTVRVRPDDDDQRSQVNFSGRLPTWLWAIFVTVLGVDSQKRRWRLVIATTLNVLTYIFALMFAGCGLFFNVYDILSELTETTVLVGICKCILGAYWVGLGIYSHSLAARLFSNVRLADCIRMHSKTIFKINTAVILFVLSVAVVGLNIYWTRNLLHDFHDPDISNRSRVRDGNCATAKIDIVVCEMYYVARIVYSVFNLLWSLLVASILLSVCRTHTICIRRFMRELLYDVKIYEEFLMLQALGPPLTLIEDSIRTSDRPKRMATILESNIWDDDIQGFDDETDGRSSEKDHILRSMRSRQQNAFDSSVMNVSSARPTPFFGSSQGMDFLTGPVLSSSCPPEDNFPTEFFRDQDDDELLREHSSLTASFPWPYSTTAAATAADTRTNCVNRFYQARRRNSSSVREEPSMGAAANAINQTADDTASIGQFEDSTRTGNFVPATEAMFEKAVQENKPPILSNEDLFFTYFQLLRRLSSTSRLLQRWMITMITFVLIWCTLLIIYWTTHDADWLGLFEFIIPLVILFLLTSAYAEVNFEAQRLIKCVLPTQERASLLFYMKSVPLELKVFSVTMSYSAILTVVAGVGVTIASRIILEQFGVR</sequence>
<dbReference type="Proteomes" id="UP000735302">
    <property type="component" value="Unassembled WGS sequence"/>
</dbReference>
<proteinExistence type="predicted"/>
<name>A0AAV4A6L7_9GAST</name>
<feature type="transmembrane region" description="Helical" evidence="2">
    <location>
        <begin position="260"/>
        <end position="281"/>
    </location>
</feature>
<feature type="transmembrane region" description="Helical" evidence="2">
    <location>
        <begin position="309"/>
        <end position="329"/>
    </location>
</feature>
<feature type="transmembrane region" description="Helical" evidence="2">
    <location>
        <begin position="663"/>
        <end position="683"/>
    </location>
</feature>
<protein>
    <submittedName>
        <fullName evidence="3">60 kDa ss-a/ro ribonucleoprotein</fullName>
    </submittedName>
</protein>
<dbReference type="GO" id="GO:1990904">
    <property type="term" value="C:ribonucleoprotein complex"/>
    <property type="evidence" value="ECO:0007669"/>
    <property type="project" value="UniProtKB-KW"/>
</dbReference>
<comment type="caution">
    <text evidence="3">The sequence shown here is derived from an EMBL/GenBank/DDBJ whole genome shotgun (WGS) entry which is preliminary data.</text>
</comment>
<dbReference type="PANTHER" id="PTHR35555:SF3">
    <property type="entry name" value="ENDONUCLEASE-REVERSE TRANSCRIPTASE"/>
    <property type="match status" value="1"/>
</dbReference>
<feature type="transmembrane region" description="Helical" evidence="2">
    <location>
        <begin position="689"/>
        <end position="710"/>
    </location>
</feature>